<sequence>MRFFCGWRYIFFFFEQLHCATAFLFCMYRHYAAISPSTRLFRRRYFFVFPEQPSRRFHCTQPFIPLALPLYRHCTATTPSRRWFWCRYHCLCSITLQLFTYYYPHCRTMVRLILLRCYSRFTLTDKLI</sequence>
<gene>
    <name evidence="1" type="ORF">DEO72_LG1g3212</name>
    <name evidence="2" type="ORF">DEO72_LG3g1623</name>
</gene>
<dbReference type="Proteomes" id="UP000501690">
    <property type="component" value="Linkage Group LG1"/>
</dbReference>
<proteinExistence type="predicted"/>
<protein>
    <submittedName>
        <fullName evidence="1">Uncharacterized protein</fullName>
    </submittedName>
</protein>
<evidence type="ECO:0000313" key="1">
    <source>
        <dbReference type="EMBL" id="QCD79570.1"/>
    </source>
</evidence>
<dbReference type="Proteomes" id="UP000501690">
    <property type="component" value="Linkage Group LG3"/>
</dbReference>
<name>A0A4D6KS95_VIGUN</name>
<dbReference type="EMBL" id="CP039345">
    <property type="protein sequence ID" value="QCD79570.1"/>
    <property type="molecule type" value="Genomic_DNA"/>
</dbReference>
<evidence type="ECO:0000313" key="3">
    <source>
        <dbReference type="Proteomes" id="UP000501690"/>
    </source>
</evidence>
<keyword evidence="3" id="KW-1185">Reference proteome</keyword>
<reference evidence="1 3" key="1">
    <citation type="submission" date="2019-04" db="EMBL/GenBank/DDBJ databases">
        <title>An improved genome assembly and genetic linkage map for asparagus bean, Vigna unguiculata ssp. sesquipedialis.</title>
        <authorList>
            <person name="Xia Q."/>
            <person name="Zhang R."/>
            <person name="Dong Y."/>
        </authorList>
    </citation>
    <scope>NUCLEOTIDE SEQUENCE [LARGE SCALE GENOMIC DNA]</scope>
    <source>
        <tissue evidence="1">Leaf</tissue>
    </source>
</reference>
<accession>A0A4D6KS95</accession>
<organism evidence="1 3">
    <name type="scientific">Vigna unguiculata</name>
    <name type="common">Cowpea</name>
    <dbReference type="NCBI Taxonomy" id="3917"/>
    <lineage>
        <taxon>Eukaryota</taxon>
        <taxon>Viridiplantae</taxon>
        <taxon>Streptophyta</taxon>
        <taxon>Embryophyta</taxon>
        <taxon>Tracheophyta</taxon>
        <taxon>Spermatophyta</taxon>
        <taxon>Magnoliopsida</taxon>
        <taxon>eudicotyledons</taxon>
        <taxon>Gunneridae</taxon>
        <taxon>Pentapetalae</taxon>
        <taxon>rosids</taxon>
        <taxon>fabids</taxon>
        <taxon>Fabales</taxon>
        <taxon>Fabaceae</taxon>
        <taxon>Papilionoideae</taxon>
        <taxon>50 kb inversion clade</taxon>
        <taxon>NPAAA clade</taxon>
        <taxon>indigoferoid/millettioid clade</taxon>
        <taxon>Phaseoleae</taxon>
        <taxon>Vigna</taxon>
    </lineage>
</organism>
<dbReference type="AlphaFoldDB" id="A0A4D6KS95"/>
<dbReference type="EMBL" id="CP039347">
    <property type="protein sequence ID" value="QCD87092.1"/>
    <property type="molecule type" value="Genomic_DNA"/>
</dbReference>
<evidence type="ECO:0000313" key="2">
    <source>
        <dbReference type="EMBL" id="QCD87092.1"/>
    </source>
</evidence>